<dbReference type="SUPFAM" id="SSF161098">
    <property type="entry name" value="MetI-like"/>
    <property type="match status" value="1"/>
</dbReference>
<dbReference type="PROSITE" id="PS50928">
    <property type="entry name" value="ABC_TM1"/>
    <property type="match status" value="1"/>
</dbReference>
<reference evidence="9 10" key="1">
    <citation type="submission" date="2023-07" db="EMBL/GenBank/DDBJ databases">
        <title>Sequencing the genomes of 1000 actinobacteria strains.</title>
        <authorList>
            <person name="Klenk H.-P."/>
        </authorList>
    </citation>
    <scope>NUCLEOTIDE SEQUENCE [LARGE SCALE GENOMIC DNA]</scope>
    <source>
        <strain evidence="9 10">DSM 44709</strain>
    </source>
</reference>
<dbReference type="PANTHER" id="PTHR43386">
    <property type="entry name" value="OLIGOPEPTIDE TRANSPORT SYSTEM PERMEASE PROTEIN APPC"/>
    <property type="match status" value="1"/>
</dbReference>
<comment type="subcellular location">
    <subcellularLocation>
        <location evidence="1 7">Cell membrane</location>
        <topology evidence="1 7">Multi-pass membrane protein</topology>
    </subcellularLocation>
</comment>
<keyword evidence="3" id="KW-1003">Cell membrane</keyword>
<dbReference type="Proteomes" id="UP001240236">
    <property type="component" value="Unassembled WGS sequence"/>
</dbReference>
<feature type="domain" description="ABC transmembrane type-1" evidence="8">
    <location>
        <begin position="1"/>
        <end position="108"/>
    </location>
</feature>
<dbReference type="EMBL" id="JAUSUZ010000001">
    <property type="protein sequence ID" value="MDQ0370992.1"/>
    <property type="molecule type" value="Genomic_DNA"/>
</dbReference>
<comment type="similarity">
    <text evidence="7">Belongs to the binding-protein-dependent transport system permease family.</text>
</comment>
<sequence length="108" mass="11722">MAPPGIPRLLLVVLVVGSFGWPPIARVVRAQTIALRQRTFVVAAVALGARPHRLLWRHVLPNLLPRVLVFGTMLVPSMIGMEAALSIAHRVAVLHRGRVVEEGATGRC</sequence>
<evidence type="ECO:0000256" key="5">
    <source>
        <dbReference type="ARBA" id="ARBA00022989"/>
    </source>
</evidence>
<evidence type="ECO:0000256" key="3">
    <source>
        <dbReference type="ARBA" id="ARBA00022475"/>
    </source>
</evidence>
<evidence type="ECO:0000313" key="9">
    <source>
        <dbReference type="EMBL" id="MDQ0370992.1"/>
    </source>
</evidence>
<comment type="caution">
    <text evidence="9">The sequence shown here is derived from an EMBL/GenBank/DDBJ whole genome shotgun (WGS) entry which is preliminary data.</text>
</comment>
<keyword evidence="4" id="KW-0812">Transmembrane</keyword>
<dbReference type="PANTHER" id="PTHR43386:SF1">
    <property type="entry name" value="D,D-DIPEPTIDE TRANSPORT SYSTEM PERMEASE PROTEIN DDPC-RELATED"/>
    <property type="match status" value="1"/>
</dbReference>
<dbReference type="CDD" id="cd06261">
    <property type="entry name" value="TM_PBP2"/>
    <property type="match status" value="1"/>
</dbReference>
<organism evidence="9 10">
    <name type="scientific">Catenuloplanes indicus</name>
    <dbReference type="NCBI Taxonomy" id="137267"/>
    <lineage>
        <taxon>Bacteria</taxon>
        <taxon>Bacillati</taxon>
        <taxon>Actinomycetota</taxon>
        <taxon>Actinomycetes</taxon>
        <taxon>Micromonosporales</taxon>
        <taxon>Micromonosporaceae</taxon>
        <taxon>Catenuloplanes</taxon>
    </lineage>
</organism>
<evidence type="ECO:0000259" key="8">
    <source>
        <dbReference type="PROSITE" id="PS50928"/>
    </source>
</evidence>
<keyword evidence="10" id="KW-1185">Reference proteome</keyword>
<keyword evidence="5" id="KW-1133">Transmembrane helix</keyword>
<dbReference type="Pfam" id="PF00528">
    <property type="entry name" value="BPD_transp_1"/>
    <property type="match status" value="1"/>
</dbReference>
<accession>A0AAE3W810</accession>
<evidence type="ECO:0000256" key="1">
    <source>
        <dbReference type="ARBA" id="ARBA00004651"/>
    </source>
</evidence>
<keyword evidence="2 7" id="KW-0813">Transport</keyword>
<evidence type="ECO:0000313" key="10">
    <source>
        <dbReference type="Proteomes" id="UP001240236"/>
    </source>
</evidence>
<evidence type="ECO:0000256" key="6">
    <source>
        <dbReference type="ARBA" id="ARBA00023136"/>
    </source>
</evidence>
<evidence type="ECO:0000256" key="2">
    <source>
        <dbReference type="ARBA" id="ARBA00022448"/>
    </source>
</evidence>
<gene>
    <name evidence="9" type="ORF">J2S42_007661</name>
</gene>
<name>A0AAE3W810_9ACTN</name>
<proteinExistence type="inferred from homology"/>
<dbReference type="InterPro" id="IPR050366">
    <property type="entry name" value="BP-dependent_transpt_permease"/>
</dbReference>
<protein>
    <submittedName>
        <fullName evidence="9">ABC-type dipeptide/oligopeptide/nickel transport system permease subunit</fullName>
    </submittedName>
</protein>
<dbReference type="InterPro" id="IPR035906">
    <property type="entry name" value="MetI-like_sf"/>
</dbReference>
<dbReference type="GO" id="GO:0005886">
    <property type="term" value="C:plasma membrane"/>
    <property type="evidence" value="ECO:0007669"/>
    <property type="project" value="UniProtKB-SubCell"/>
</dbReference>
<dbReference type="Gene3D" id="1.10.3720.10">
    <property type="entry name" value="MetI-like"/>
    <property type="match status" value="1"/>
</dbReference>
<keyword evidence="6" id="KW-0472">Membrane</keyword>
<dbReference type="InterPro" id="IPR000515">
    <property type="entry name" value="MetI-like"/>
</dbReference>
<evidence type="ECO:0000256" key="7">
    <source>
        <dbReference type="RuleBase" id="RU363032"/>
    </source>
</evidence>
<evidence type="ECO:0000256" key="4">
    <source>
        <dbReference type="ARBA" id="ARBA00022692"/>
    </source>
</evidence>
<dbReference type="AlphaFoldDB" id="A0AAE3W810"/>
<dbReference type="GO" id="GO:0055085">
    <property type="term" value="P:transmembrane transport"/>
    <property type="evidence" value="ECO:0007669"/>
    <property type="project" value="InterPro"/>
</dbReference>